<evidence type="ECO:0000256" key="2">
    <source>
        <dbReference type="ARBA" id="ARBA00005102"/>
    </source>
</evidence>
<dbReference type="Pfam" id="PF00550">
    <property type="entry name" value="PP-binding"/>
    <property type="match status" value="2"/>
</dbReference>
<dbReference type="SUPFAM" id="SSF53474">
    <property type="entry name" value="alpha/beta-Hydrolases"/>
    <property type="match status" value="1"/>
</dbReference>
<dbReference type="InterPro" id="IPR045851">
    <property type="entry name" value="AMP-bd_C_sf"/>
</dbReference>
<comment type="similarity">
    <text evidence="3">Belongs to the ATP-dependent AMP-binding enzyme family. MbtB subfamily.</text>
</comment>
<evidence type="ECO:0000259" key="10">
    <source>
        <dbReference type="PROSITE" id="PS50075"/>
    </source>
</evidence>
<dbReference type="Proteomes" id="UP000193990">
    <property type="component" value="Unassembled WGS sequence"/>
</dbReference>
<dbReference type="RefSeq" id="WP_085182938.1">
    <property type="nucleotide sequence ID" value="NZ_JACKSV010000128.1"/>
</dbReference>
<dbReference type="Pfam" id="PF00975">
    <property type="entry name" value="Thioesterase"/>
    <property type="match status" value="1"/>
</dbReference>
<evidence type="ECO:0000256" key="4">
    <source>
        <dbReference type="ARBA" id="ARBA00016743"/>
    </source>
</evidence>
<evidence type="ECO:0000256" key="3">
    <source>
        <dbReference type="ARBA" id="ARBA00007380"/>
    </source>
</evidence>
<dbReference type="InterPro" id="IPR029058">
    <property type="entry name" value="AB_hydrolase_fold"/>
</dbReference>
<feature type="domain" description="Carrier" evidence="10">
    <location>
        <begin position="5"/>
        <end position="78"/>
    </location>
</feature>
<dbReference type="UniPathway" id="UPA00011"/>
<keyword evidence="8" id="KW-0677">Repeat</keyword>
<dbReference type="SUPFAM" id="SSF52777">
    <property type="entry name" value="CoA-dependent acyltransferases"/>
    <property type="match status" value="2"/>
</dbReference>
<feature type="domain" description="Carrier" evidence="10">
    <location>
        <begin position="1054"/>
        <end position="1132"/>
    </location>
</feature>
<dbReference type="PANTHER" id="PTHR45527">
    <property type="entry name" value="NONRIBOSOMAL PEPTIDE SYNTHETASE"/>
    <property type="match status" value="1"/>
</dbReference>
<dbReference type="GO" id="GO:0000036">
    <property type="term" value="F:acyl carrier activity"/>
    <property type="evidence" value="ECO:0007669"/>
    <property type="project" value="TreeGrafter"/>
</dbReference>
<dbReference type="FunFam" id="1.10.1200.10:FF:000016">
    <property type="entry name" value="Non-ribosomal peptide synthase"/>
    <property type="match status" value="1"/>
</dbReference>
<dbReference type="PANTHER" id="PTHR45527:SF10">
    <property type="entry name" value="PYOCHELIN SYNTHASE PCHF"/>
    <property type="match status" value="1"/>
</dbReference>
<gene>
    <name evidence="11" type="ORF">AWB93_22075</name>
</gene>
<dbReference type="Pfam" id="PF00668">
    <property type="entry name" value="Condensation"/>
    <property type="match status" value="1"/>
</dbReference>
<dbReference type="InterPro" id="IPR000873">
    <property type="entry name" value="AMP-dep_synth/lig_dom"/>
</dbReference>
<dbReference type="InterPro" id="IPR036736">
    <property type="entry name" value="ACP-like_sf"/>
</dbReference>
<evidence type="ECO:0000256" key="5">
    <source>
        <dbReference type="ARBA" id="ARBA00022450"/>
    </source>
</evidence>
<dbReference type="PROSITE" id="PS50075">
    <property type="entry name" value="CARRIER"/>
    <property type="match status" value="2"/>
</dbReference>
<dbReference type="Gene3D" id="3.40.50.12780">
    <property type="entry name" value="N-terminal domain of ligase-like"/>
    <property type="match status" value="1"/>
</dbReference>
<dbReference type="PROSITE" id="PS00012">
    <property type="entry name" value="PHOSPHOPANTETHEINE"/>
    <property type="match status" value="1"/>
</dbReference>
<dbReference type="STRING" id="56425.AWB93_22075"/>
<dbReference type="GO" id="GO:0005737">
    <property type="term" value="C:cytoplasm"/>
    <property type="evidence" value="ECO:0007669"/>
    <property type="project" value="TreeGrafter"/>
</dbReference>
<dbReference type="EMBL" id="LQOK01000047">
    <property type="protein sequence ID" value="ORU95681.1"/>
    <property type="molecule type" value="Genomic_DNA"/>
</dbReference>
<dbReference type="InterPro" id="IPR057737">
    <property type="entry name" value="Condensation_MtbB-like"/>
</dbReference>
<accession>A0A1X1QWL7</accession>
<dbReference type="GO" id="GO:0016874">
    <property type="term" value="F:ligase activity"/>
    <property type="evidence" value="ECO:0007669"/>
    <property type="project" value="UniProtKB-KW"/>
</dbReference>
<dbReference type="Gene3D" id="3.30.300.30">
    <property type="match status" value="1"/>
</dbReference>
<dbReference type="SUPFAM" id="SSF56801">
    <property type="entry name" value="Acetyl-CoA synthetase-like"/>
    <property type="match status" value="1"/>
</dbReference>
<dbReference type="SMART" id="SM00823">
    <property type="entry name" value="PKS_PP"/>
    <property type="match status" value="2"/>
</dbReference>
<dbReference type="SUPFAM" id="SSF47336">
    <property type="entry name" value="ACP-like"/>
    <property type="match status" value="2"/>
</dbReference>
<dbReference type="Gene3D" id="3.40.50.1820">
    <property type="entry name" value="alpha/beta hydrolase"/>
    <property type="match status" value="1"/>
</dbReference>
<keyword evidence="12" id="KW-1185">Reference proteome</keyword>
<dbReference type="Pfam" id="PF00501">
    <property type="entry name" value="AMP-binding"/>
    <property type="match status" value="1"/>
</dbReference>
<dbReference type="CDD" id="cd19535">
    <property type="entry name" value="Cyc_NRPS"/>
    <property type="match status" value="1"/>
</dbReference>
<dbReference type="Gene3D" id="3.30.559.30">
    <property type="entry name" value="Nonribosomal peptide synthetase, condensation domain"/>
    <property type="match status" value="1"/>
</dbReference>
<evidence type="ECO:0000256" key="8">
    <source>
        <dbReference type="ARBA" id="ARBA00022737"/>
    </source>
</evidence>
<dbReference type="InterPro" id="IPR006162">
    <property type="entry name" value="Ppantetheine_attach_site"/>
</dbReference>
<name>A0A1X1QWL7_MYCBE</name>
<dbReference type="Pfam" id="PF13193">
    <property type="entry name" value="AMP-binding_C"/>
    <property type="match status" value="1"/>
</dbReference>
<evidence type="ECO:0000256" key="1">
    <source>
        <dbReference type="ARBA" id="ARBA00001957"/>
    </source>
</evidence>
<dbReference type="NCBIfam" id="TIGR01733">
    <property type="entry name" value="AA-adenyl-dom"/>
    <property type="match status" value="1"/>
</dbReference>
<evidence type="ECO:0000313" key="12">
    <source>
        <dbReference type="Proteomes" id="UP000193990"/>
    </source>
</evidence>
<evidence type="ECO:0000256" key="9">
    <source>
        <dbReference type="ARBA" id="ARBA00033440"/>
    </source>
</evidence>
<dbReference type="InterPro" id="IPR020806">
    <property type="entry name" value="PKS_PP-bd"/>
</dbReference>
<evidence type="ECO:0000256" key="6">
    <source>
        <dbReference type="ARBA" id="ARBA00022553"/>
    </source>
</evidence>
<comment type="cofactor">
    <cofactor evidence="1">
        <name>pantetheine 4'-phosphate</name>
        <dbReference type="ChEBI" id="CHEBI:47942"/>
    </cofactor>
</comment>
<dbReference type="Gene3D" id="1.10.1200.10">
    <property type="entry name" value="ACP-like"/>
    <property type="match status" value="2"/>
</dbReference>
<evidence type="ECO:0000313" key="11">
    <source>
        <dbReference type="EMBL" id="ORU95681.1"/>
    </source>
</evidence>
<dbReference type="FunFam" id="3.30.559.30:FF:000006">
    <property type="entry name" value="Yersiniabactin polyketide/non-ribosomal peptide synthetase"/>
    <property type="match status" value="1"/>
</dbReference>
<dbReference type="InterPro" id="IPR009081">
    <property type="entry name" value="PP-bd_ACP"/>
</dbReference>
<dbReference type="GO" id="GO:0043041">
    <property type="term" value="P:amino acid activation for nonribosomal peptide biosynthetic process"/>
    <property type="evidence" value="ECO:0007669"/>
    <property type="project" value="TreeGrafter"/>
</dbReference>
<dbReference type="Gene3D" id="3.30.559.10">
    <property type="entry name" value="Chloramphenicol acetyltransferase-like domain"/>
    <property type="match status" value="1"/>
</dbReference>
<sequence>MVHAPACAEDIRAEVAELLGVDADAVDPAGNLIGQGLDSIRMMTLAGRWRRRGLAIDFATLAAAPTIEAWAEMVAGGEPVAGADAPVIDDASSGDDEPFPLAPMQHAMWVGRQDHQRCGGVAGHLYVEFDGASIDPDRLRTAATALASRHPMLRVEFLPDGTQRIPTPDECGEFGVSVLDLREHPEVEGQLAAIRDAKSHQQLDGTVFELAVTLLPGERSRLHVDLDMQAADAMSYRTLMADLAALYRGRDLPRLGYSYPAYRRAVEAGERRGQPARDADREWWAKRLPELPDPPALPPAGGATSRRSVRRWHWLDPATRDALFARARARGVTPAMALAAAFANALARWSSAPHFLLNVPLFGRQALHPDVDSLVGDFTSSLLLDVDLTGTPTGAARAHAVQHAMRTAAAHCAYPGLSVLRDLSRHRGTQVLAPVVFTSALGLGELFGAEVGEQFGTPVWIISQGPQVLLDAQVTEFDGGVLLNWDVRDGAFAPGVIDAMFDHHIDELRRLAATDHAWDAPGQAPLPAAQRAVRDAVNGRTADPSGEALHDGFFRQAARRPDAPAVFAGSGALSYAQLREQALAVAAALQSAGVRAGDTVAVLGPKTAEQIPALLGILAAGAVYLPIGADQPRDRAERILHSGGVRLALVCGGRSLPVPGPALVIADVLRDAAPADFAPAATDPADLAYVLFTSGSTGEPKGVEMTHDGAMNTVEFLSGHFGLGAADRCLAVSTLECDLSVLDIFATLRAGGAIVMVEEAQRREPDAWARLIDAHRVTVLNFLPGWLEMLIEVESAAGLRRLSSLRVVATGGDWVRPGLARRLREQAPGLRFAGLGGATETAVHATLFEVGADLPPEWTAVPYGTPFTNIACRVVNDAGADCPDWVAGELWFTGRGIARGYRGRPELTAEKFVRHDGRTWYRSGDLARYRPDGTLEFVGRADHRIKVSGYRVELGEIEAALRRVPGVHAAVAAVLPDSDTLAAAVCCDDATVTGRRVRDALGDLLPAHMIPRHVSVVDRIPFTDGGKTDRSAVAAALAAAVAERAGDTAARYEVPRTQLERALCHIVADLLNRDADTVGVHDDFFALGGDSVLATQAVAGIRRWLDSPSLMVADVFAARTPAGLARLLAERETGAERLEAVADLYLEIVDMPGAEVMSALEKPTRREFQPWVKRFTGGDARGSVIVFPHAGGAAAAYRPLAKALSANEFDAFLVQYPQRADRRNHPAADSIEALALDLFEAGDWGGATAPLSLFGHCMGAVVAFEFARIAERNGVPVRVLWASAGHAPSSVGAGGPLPTSESGVLADMVDLGGTDPALLEDEEFVELLVRAVQADYRALNAYSCRPDVRIDAEIHALGGSADHRITPEMLGAWETHTSGRFTQSSFGGGHFYLHDHLDAVARMVCADVR</sequence>
<comment type="caution">
    <text evidence="11">The sequence shown here is derived from an EMBL/GenBank/DDBJ whole genome shotgun (WGS) entry which is preliminary data.</text>
</comment>
<organism evidence="11 12">
    <name type="scientific">Mycobacterium bohemicum</name>
    <dbReference type="NCBI Taxonomy" id="56425"/>
    <lineage>
        <taxon>Bacteria</taxon>
        <taxon>Bacillati</taxon>
        <taxon>Actinomycetota</taxon>
        <taxon>Actinomycetes</taxon>
        <taxon>Mycobacteriales</taxon>
        <taxon>Mycobacteriaceae</taxon>
        <taxon>Mycobacterium</taxon>
    </lineage>
</organism>
<comment type="pathway">
    <text evidence="2">Siderophore biosynthesis; mycobactin biosynthesis.</text>
</comment>
<dbReference type="FunFam" id="3.30.559.10:FF:000023">
    <property type="entry name" value="Non-ribosomal peptide synthetase"/>
    <property type="match status" value="1"/>
</dbReference>
<keyword evidence="7" id="KW-0436">Ligase</keyword>
<dbReference type="GO" id="GO:0044550">
    <property type="term" value="P:secondary metabolite biosynthetic process"/>
    <property type="evidence" value="ECO:0007669"/>
    <property type="project" value="TreeGrafter"/>
</dbReference>
<reference evidence="11 12" key="1">
    <citation type="submission" date="2016-01" db="EMBL/GenBank/DDBJ databases">
        <title>The new phylogeny of the genus Mycobacterium.</title>
        <authorList>
            <person name="Tarcisio F."/>
            <person name="Conor M."/>
            <person name="Antonella G."/>
            <person name="Elisabetta G."/>
            <person name="Giulia F.S."/>
            <person name="Sara T."/>
            <person name="Anna F."/>
            <person name="Clotilde B."/>
            <person name="Roberto B."/>
            <person name="Veronica D.S."/>
            <person name="Fabio R."/>
            <person name="Monica P."/>
            <person name="Olivier J."/>
            <person name="Enrico T."/>
            <person name="Nicola S."/>
        </authorList>
    </citation>
    <scope>NUCLEOTIDE SEQUENCE [LARGE SCALE GENOMIC DNA]</scope>
    <source>
        <strain evidence="11 12">DSM 44277</strain>
    </source>
</reference>
<keyword evidence="5" id="KW-0596">Phosphopantetheine</keyword>
<dbReference type="FunFam" id="3.40.50.12780:FF:000012">
    <property type="entry name" value="Non-ribosomal peptide synthetase"/>
    <property type="match status" value="1"/>
</dbReference>
<dbReference type="InterPro" id="IPR025110">
    <property type="entry name" value="AMP-bd_C"/>
</dbReference>
<proteinExistence type="inferred from homology"/>
<dbReference type="InterPro" id="IPR020845">
    <property type="entry name" value="AMP-binding_CS"/>
</dbReference>
<dbReference type="InterPro" id="IPR023213">
    <property type="entry name" value="CAT-like_dom_sf"/>
</dbReference>
<evidence type="ECO:0000256" key="7">
    <source>
        <dbReference type="ARBA" id="ARBA00022598"/>
    </source>
</evidence>
<dbReference type="InterPro" id="IPR010071">
    <property type="entry name" value="AA_adenyl_dom"/>
</dbReference>
<protein>
    <recommendedName>
        <fullName evidence="4">Phenyloxazoline synthase MbtB</fullName>
    </recommendedName>
    <alternativeName>
        <fullName evidence="9">Mycobactin synthetase protein B</fullName>
    </alternativeName>
</protein>
<dbReference type="GO" id="GO:0031177">
    <property type="term" value="F:phosphopantetheine binding"/>
    <property type="evidence" value="ECO:0007669"/>
    <property type="project" value="InterPro"/>
</dbReference>
<keyword evidence="6" id="KW-0597">Phosphoprotein</keyword>
<dbReference type="InterPro" id="IPR001242">
    <property type="entry name" value="Condensation_dom"/>
</dbReference>
<dbReference type="PROSITE" id="PS00455">
    <property type="entry name" value="AMP_BINDING"/>
    <property type="match status" value="1"/>
</dbReference>
<dbReference type="InterPro" id="IPR042099">
    <property type="entry name" value="ANL_N_sf"/>
</dbReference>
<dbReference type="InterPro" id="IPR001031">
    <property type="entry name" value="Thioesterase"/>
</dbReference>